<evidence type="ECO:0000256" key="1">
    <source>
        <dbReference type="SAM" id="Phobius"/>
    </source>
</evidence>
<evidence type="ECO:0000313" key="2">
    <source>
        <dbReference type="EMBL" id="AQP51733.1"/>
    </source>
</evidence>
<dbReference type="Pfam" id="PF12277">
    <property type="entry name" value="DUF3618"/>
    <property type="match status" value="1"/>
</dbReference>
<dbReference type="AlphaFoldDB" id="A0A1Q2D039"/>
<protein>
    <recommendedName>
        <fullName evidence="4">DUF3618 domain-containing protein</fullName>
    </recommendedName>
</protein>
<organism evidence="2 3">
    <name type="scientific">Tessaracoccus flavescens</name>
    <dbReference type="NCBI Taxonomy" id="399497"/>
    <lineage>
        <taxon>Bacteria</taxon>
        <taxon>Bacillati</taxon>
        <taxon>Actinomycetota</taxon>
        <taxon>Actinomycetes</taxon>
        <taxon>Propionibacteriales</taxon>
        <taxon>Propionibacteriaceae</taxon>
        <taxon>Tessaracoccus</taxon>
    </lineage>
</organism>
<accession>A0A1Q2D039</accession>
<proteinExistence type="predicted"/>
<keyword evidence="3" id="KW-1185">Reference proteome</keyword>
<keyword evidence="1" id="KW-0812">Transmembrane</keyword>
<dbReference type="EMBL" id="CP019607">
    <property type="protein sequence ID" value="AQP51733.1"/>
    <property type="molecule type" value="Genomic_DNA"/>
</dbReference>
<dbReference type="RefSeq" id="WP_077351317.1">
    <property type="nucleotide sequence ID" value="NZ_CP019607.1"/>
</dbReference>
<name>A0A1Q2D039_9ACTN</name>
<dbReference type="InterPro" id="IPR022062">
    <property type="entry name" value="DUF3618"/>
</dbReference>
<evidence type="ECO:0008006" key="4">
    <source>
        <dbReference type="Google" id="ProtNLM"/>
    </source>
</evidence>
<keyword evidence="1" id="KW-1133">Transmembrane helix</keyword>
<evidence type="ECO:0000313" key="3">
    <source>
        <dbReference type="Proteomes" id="UP000188235"/>
    </source>
</evidence>
<dbReference type="KEGG" id="tfa:BW733_13765"/>
<dbReference type="Proteomes" id="UP000188235">
    <property type="component" value="Chromosome"/>
</dbReference>
<reference evidence="2 3" key="1">
    <citation type="journal article" date="2008" name="Int. J. Syst. Evol. Microbiol.">
        <title>Tessaracoccus flavescens sp. nov., isolated from marine sediment.</title>
        <authorList>
            <person name="Lee D.W."/>
            <person name="Lee S.D."/>
        </authorList>
    </citation>
    <scope>NUCLEOTIDE SEQUENCE [LARGE SCALE GENOMIC DNA]</scope>
    <source>
        <strain evidence="2 3">SST-39T</strain>
    </source>
</reference>
<dbReference type="STRING" id="399497.BW733_13765"/>
<gene>
    <name evidence="2" type="ORF">BW733_13765</name>
</gene>
<sequence length="107" mass="11606">MGNRSVEQIRADLAANRAKLSEATADLVESMKPANLAREGVEQVKQFVKTEFESVTAPLRDEDGGWDLNKLLIVGGAVLGVIAFAVTLNSVANRRVLTTAQRRALEK</sequence>
<feature type="transmembrane region" description="Helical" evidence="1">
    <location>
        <begin position="71"/>
        <end position="92"/>
    </location>
</feature>
<keyword evidence="1" id="KW-0472">Membrane</keyword>
<dbReference type="OrthoDB" id="3728653at2"/>